<dbReference type="SFLD" id="SFLDS00029">
    <property type="entry name" value="Radical_SAM"/>
    <property type="match status" value="1"/>
</dbReference>
<dbReference type="InterPro" id="IPR010723">
    <property type="entry name" value="HemN_C"/>
</dbReference>
<keyword evidence="7 9" id="KW-0411">Iron-sulfur</keyword>
<dbReference type="PANTHER" id="PTHR13932">
    <property type="entry name" value="COPROPORPHYRINIGEN III OXIDASE"/>
    <property type="match status" value="1"/>
</dbReference>
<feature type="domain" description="Radical SAM core" evidence="10">
    <location>
        <begin position="1"/>
        <end position="235"/>
    </location>
</feature>
<dbReference type="InterPro" id="IPR034505">
    <property type="entry name" value="Coproporphyrinogen-III_oxidase"/>
</dbReference>
<dbReference type="InterPro" id="IPR007197">
    <property type="entry name" value="rSAM"/>
</dbReference>
<dbReference type="GO" id="GO:0046872">
    <property type="term" value="F:metal ion binding"/>
    <property type="evidence" value="ECO:0007669"/>
    <property type="project" value="UniProtKB-UniRule"/>
</dbReference>
<dbReference type="Gene3D" id="3.20.20.70">
    <property type="entry name" value="Aldolase class I"/>
    <property type="match status" value="1"/>
</dbReference>
<dbReference type="SFLD" id="SFLDF00288">
    <property type="entry name" value="HemN-like__clustered_with_nucl"/>
    <property type="match status" value="1"/>
</dbReference>
<evidence type="ECO:0000313" key="12">
    <source>
        <dbReference type="Proteomes" id="UP001243496"/>
    </source>
</evidence>
<dbReference type="GO" id="GO:0005737">
    <property type="term" value="C:cytoplasm"/>
    <property type="evidence" value="ECO:0007669"/>
    <property type="project" value="UniProtKB-SubCell"/>
</dbReference>
<sequence>MKTNTIELYIHIPFCKSKCRYCDFCSFRAEEETIHTYLGKLKEELIFWGKKLAARDVVTVFIGGGTPSYLRREDIQMICETIFEHFHICEDAEITIEANPGTVDLKKLCTYRENGINRISFGLQSTVKEELEYLGRIHTYEEFLQSFDWARQAGFLNINVDLMSAVPKQTLTSYEENLKKIAKLSPEHISAYSLIIEEGTPFYEDNKLEELLPSEEDEVLMYRMTEKILNEYGYDKYEISNYAKPGFESRHNLGYWSHIPYLGVGLNASSYLDEKRFENPSDMKDYLEIQSFGDAYEGARSLSVYEQMEEFMFLGLRKTKGISKKEFIERFGCSMDSVYGKQLIESMKQGMMKEEGDRVFLTQDGILVSNQVLCEFLFDEEV</sequence>
<dbReference type="SMART" id="SM00729">
    <property type="entry name" value="Elp3"/>
    <property type="match status" value="1"/>
</dbReference>
<evidence type="ECO:0000256" key="8">
    <source>
        <dbReference type="ARBA" id="ARBA00023186"/>
    </source>
</evidence>
<dbReference type="InterPro" id="IPR004559">
    <property type="entry name" value="HemW-like"/>
</dbReference>
<proteinExistence type="inferred from homology"/>
<evidence type="ECO:0000256" key="5">
    <source>
        <dbReference type="ARBA" id="ARBA00022723"/>
    </source>
</evidence>
<dbReference type="GO" id="GO:0051539">
    <property type="term" value="F:4 iron, 4 sulfur cluster binding"/>
    <property type="evidence" value="ECO:0007669"/>
    <property type="project" value="UniProtKB-UniRule"/>
</dbReference>
<evidence type="ECO:0000256" key="7">
    <source>
        <dbReference type="ARBA" id="ARBA00023014"/>
    </source>
</evidence>
<evidence type="ECO:0000256" key="3">
    <source>
        <dbReference type="ARBA" id="ARBA00022617"/>
    </source>
</evidence>
<keyword evidence="9" id="KW-0963">Cytoplasm</keyword>
<dbReference type="GO" id="GO:0006779">
    <property type="term" value="P:porphyrin-containing compound biosynthetic process"/>
    <property type="evidence" value="ECO:0007669"/>
    <property type="project" value="InterPro"/>
</dbReference>
<dbReference type="InterPro" id="IPR006638">
    <property type="entry name" value="Elp3/MiaA/NifB-like_rSAM"/>
</dbReference>
<evidence type="ECO:0000256" key="1">
    <source>
        <dbReference type="ARBA" id="ARBA00006100"/>
    </source>
</evidence>
<keyword evidence="4 9" id="KW-0949">S-adenosyl-L-methionine</keyword>
<protein>
    <recommendedName>
        <fullName evidence="2 9">Heme chaperone HemW</fullName>
    </recommendedName>
</protein>
<dbReference type="SFLD" id="SFLDG01065">
    <property type="entry name" value="anaerobic_coproporphyrinogen-I"/>
    <property type="match status" value="1"/>
</dbReference>
<reference evidence="11" key="1">
    <citation type="submission" date="2023-08" db="EMBL/GenBank/DDBJ databases">
        <title>Complete Genome Sequences of butyrate producing Anaerostipes hadrus strains BA1 and GIF7 isolated from the terminal ileum of a healthy lean male.</title>
        <authorList>
            <person name="Low A."/>
            <person name="Sheludchenko M."/>
            <person name="Cheng H.E."/>
            <person name="Koh X.Q."/>
            <person name="Lee J."/>
        </authorList>
    </citation>
    <scope>NUCLEOTIDE SEQUENCE</scope>
    <source>
        <strain evidence="11">BA1</strain>
    </source>
</reference>
<keyword evidence="3 9" id="KW-0349">Heme</keyword>
<evidence type="ECO:0000256" key="4">
    <source>
        <dbReference type="ARBA" id="ARBA00022691"/>
    </source>
</evidence>
<dbReference type="Proteomes" id="UP001243496">
    <property type="component" value="Chromosome"/>
</dbReference>
<comment type="subcellular location">
    <subcellularLocation>
        <location evidence="9">Cytoplasm</location>
    </subcellularLocation>
</comment>
<comment type="function">
    <text evidence="9">Probably acts as a heme chaperone, transferring heme to an unknown acceptor. Binds one molecule of heme per monomer, possibly covalently. Binds 1 [4Fe-4S] cluster. The cluster is coordinated with 3 cysteines and an exchangeable S-adenosyl-L-methionine.</text>
</comment>
<dbReference type="SFLD" id="SFLDF00562">
    <property type="entry name" value="HemN-like__clustered_with_heat"/>
    <property type="match status" value="1"/>
</dbReference>
<dbReference type="InterPro" id="IPR058240">
    <property type="entry name" value="rSAM_sf"/>
</dbReference>
<dbReference type="GeneID" id="92740985"/>
<dbReference type="CDD" id="cd01335">
    <property type="entry name" value="Radical_SAM"/>
    <property type="match status" value="1"/>
</dbReference>
<keyword evidence="9" id="KW-0004">4Fe-4S</keyword>
<evidence type="ECO:0000256" key="2">
    <source>
        <dbReference type="ARBA" id="ARBA00017228"/>
    </source>
</evidence>
<dbReference type="PROSITE" id="PS51918">
    <property type="entry name" value="RADICAL_SAM"/>
    <property type="match status" value="1"/>
</dbReference>
<evidence type="ECO:0000313" key="11">
    <source>
        <dbReference type="EMBL" id="WMD17685.1"/>
    </source>
</evidence>
<organism evidence="11 12">
    <name type="scientific">Anaerostipes hadrus</name>
    <dbReference type="NCBI Taxonomy" id="649756"/>
    <lineage>
        <taxon>Bacteria</taxon>
        <taxon>Bacillati</taxon>
        <taxon>Bacillota</taxon>
        <taxon>Clostridia</taxon>
        <taxon>Lachnospirales</taxon>
        <taxon>Lachnospiraceae</taxon>
        <taxon>Anaerostipes</taxon>
    </lineage>
</organism>
<keyword evidence="6 9" id="KW-0408">Iron</keyword>
<evidence type="ECO:0000256" key="6">
    <source>
        <dbReference type="ARBA" id="ARBA00023004"/>
    </source>
</evidence>
<dbReference type="EMBL" id="CP132968">
    <property type="protein sequence ID" value="WMD17685.1"/>
    <property type="molecule type" value="Genomic_DNA"/>
</dbReference>
<name>A0AAQ3JJU8_ANAHA</name>
<keyword evidence="8 9" id="KW-0143">Chaperone</keyword>
<dbReference type="GO" id="GO:0004109">
    <property type="term" value="F:coproporphyrinogen oxidase activity"/>
    <property type="evidence" value="ECO:0007669"/>
    <property type="project" value="InterPro"/>
</dbReference>
<dbReference type="PANTHER" id="PTHR13932:SF5">
    <property type="entry name" value="RADICAL S-ADENOSYL METHIONINE DOMAIN-CONTAINING PROTEIN 1, MITOCHONDRIAL"/>
    <property type="match status" value="1"/>
</dbReference>
<gene>
    <name evidence="11" type="primary">hemW</name>
    <name evidence="11" type="ORF">RBI15_06240</name>
</gene>
<keyword evidence="5 9" id="KW-0479">Metal-binding</keyword>
<dbReference type="NCBIfam" id="TIGR00539">
    <property type="entry name" value="hemN_rel"/>
    <property type="match status" value="1"/>
</dbReference>
<dbReference type="SUPFAM" id="SSF102114">
    <property type="entry name" value="Radical SAM enzymes"/>
    <property type="match status" value="1"/>
</dbReference>
<dbReference type="RefSeq" id="WP_173783006.1">
    <property type="nucleotide sequence ID" value="NZ_CP132968.1"/>
</dbReference>
<dbReference type="AlphaFoldDB" id="A0AAQ3JJU8"/>
<accession>A0AAQ3JJU8</accession>
<dbReference type="InterPro" id="IPR013785">
    <property type="entry name" value="Aldolase_TIM"/>
</dbReference>
<comment type="similarity">
    <text evidence="1">Belongs to the anaerobic coproporphyrinogen-III oxidase family. HemW subfamily.</text>
</comment>
<evidence type="ECO:0000259" key="10">
    <source>
        <dbReference type="PROSITE" id="PS51918"/>
    </source>
</evidence>
<evidence type="ECO:0000256" key="9">
    <source>
        <dbReference type="RuleBase" id="RU364116"/>
    </source>
</evidence>
<dbReference type="Pfam" id="PF06969">
    <property type="entry name" value="HemN_C"/>
    <property type="match status" value="1"/>
</dbReference>
<dbReference type="Pfam" id="PF04055">
    <property type="entry name" value="Radical_SAM"/>
    <property type="match status" value="1"/>
</dbReference>